<evidence type="ECO:0000313" key="1">
    <source>
        <dbReference type="EMBL" id="CAC5385684.1"/>
    </source>
</evidence>
<keyword evidence="2" id="KW-1185">Reference proteome</keyword>
<dbReference type="AlphaFoldDB" id="A0A6J8BS48"/>
<gene>
    <name evidence="1" type="ORF">MCOR_21194</name>
</gene>
<dbReference type="Proteomes" id="UP000507470">
    <property type="component" value="Unassembled WGS sequence"/>
</dbReference>
<dbReference type="OrthoDB" id="6048905at2759"/>
<keyword evidence="1" id="KW-0436">Ligase</keyword>
<dbReference type="Gene3D" id="2.30.42.10">
    <property type="match status" value="1"/>
</dbReference>
<sequence>MLYLAVGYLYEPSQDLNYLRYTSFNTRRDDHLTQNIPARSAFRHNRPNETFIARTEIFVSPNHTSEFRLMGDIESSYNTSDGYFRHKIVLDPTQEVSNSVCYGMLKLRNGDQLLSINNEDTTLISHEDALSVFENLPSNNDENITMTYRRPTTRNVVDISFKLNCSLGSAVDARINNESSVPESDWIKKSAVTIQNRGTNRYMQALEKNCVMFKELVSSIPGQRPKDFHICHFTEERWIESNSGALLRRFIDEEHKDYLHVTYDGNIILC</sequence>
<dbReference type="SUPFAM" id="SSF50156">
    <property type="entry name" value="PDZ domain-like"/>
    <property type="match status" value="1"/>
</dbReference>
<dbReference type="EC" id="6.-.-.-" evidence="1"/>
<evidence type="ECO:0000313" key="2">
    <source>
        <dbReference type="Proteomes" id="UP000507470"/>
    </source>
</evidence>
<protein>
    <submittedName>
        <fullName evidence="1">TTLL11</fullName>
        <ecNumber evidence="1">6.-.-.-</ecNumber>
    </submittedName>
</protein>
<dbReference type="GO" id="GO:0016874">
    <property type="term" value="F:ligase activity"/>
    <property type="evidence" value="ECO:0007669"/>
    <property type="project" value="UniProtKB-KW"/>
</dbReference>
<accession>A0A6J8BS48</accession>
<proteinExistence type="predicted"/>
<organism evidence="1 2">
    <name type="scientific">Mytilus coruscus</name>
    <name type="common">Sea mussel</name>
    <dbReference type="NCBI Taxonomy" id="42192"/>
    <lineage>
        <taxon>Eukaryota</taxon>
        <taxon>Metazoa</taxon>
        <taxon>Spiralia</taxon>
        <taxon>Lophotrochozoa</taxon>
        <taxon>Mollusca</taxon>
        <taxon>Bivalvia</taxon>
        <taxon>Autobranchia</taxon>
        <taxon>Pteriomorphia</taxon>
        <taxon>Mytilida</taxon>
        <taxon>Mytiloidea</taxon>
        <taxon>Mytilidae</taxon>
        <taxon>Mytilinae</taxon>
        <taxon>Mytilus</taxon>
    </lineage>
</organism>
<name>A0A6J8BS48_MYTCO</name>
<dbReference type="InterPro" id="IPR036034">
    <property type="entry name" value="PDZ_sf"/>
</dbReference>
<reference evidence="1 2" key="1">
    <citation type="submission" date="2020-06" db="EMBL/GenBank/DDBJ databases">
        <authorList>
            <person name="Li R."/>
            <person name="Bekaert M."/>
        </authorList>
    </citation>
    <scope>NUCLEOTIDE SEQUENCE [LARGE SCALE GENOMIC DNA]</scope>
    <source>
        <strain evidence="2">wild</strain>
    </source>
</reference>
<dbReference type="EMBL" id="CACVKT020003743">
    <property type="protein sequence ID" value="CAC5385684.1"/>
    <property type="molecule type" value="Genomic_DNA"/>
</dbReference>